<protein>
    <submittedName>
        <fullName evidence="1">Methyltransferase domain-containing protein</fullName>
    </submittedName>
</protein>
<dbReference type="GO" id="GO:0032259">
    <property type="term" value="P:methylation"/>
    <property type="evidence" value="ECO:0007669"/>
    <property type="project" value="UniProtKB-KW"/>
</dbReference>
<keyword evidence="2" id="KW-1185">Reference proteome</keyword>
<accession>A0ABT1DF55</accession>
<dbReference type="InterPro" id="IPR029063">
    <property type="entry name" value="SAM-dependent_MTases_sf"/>
</dbReference>
<dbReference type="Proteomes" id="UP001523369">
    <property type="component" value="Unassembled WGS sequence"/>
</dbReference>
<evidence type="ECO:0000313" key="1">
    <source>
        <dbReference type="EMBL" id="MCO8269447.1"/>
    </source>
</evidence>
<dbReference type="Pfam" id="PF13489">
    <property type="entry name" value="Methyltransf_23"/>
    <property type="match status" value="1"/>
</dbReference>
<keyword evidence="1" id="KW-0489">Methyltransferase</keyword>
<proteinExistence type="predicted"/>
<dbReference type="SUPFAM" id="SSF53335">
    <property type="entry name" value="S-adenosyl-L-methionine-dependent methyltransferases"/>
    <property type="match status" value="1"/>
</dbReference>
<dbReference type="RefSeq" id="WP_253235591.1">
    <property type="nucleotide sequence ID" value="NZ_JAMYJR010000002.1"/>
</dbReference>
<organism evidence="1 2">
    <name type="scientific">Paractinoplanes aksuensis</name>
    <dbReference type="NCBI Taxonomy" id="2939490"/>
    <lineage>
        <taxon>Bacteria</taxon>
        <taxon>Bacillati</taxon>
        <taxon>Actinomycetota</taxon>
        <taxon>Actinomycetes</taxon>
        <taxon>Micromonosporales</taxon>
        <taxon>Micromonosporaceae</taxon>
        <taxon>Paractinoplanes</taxon>
    </lineage>
</organism>
<sequence length="285" mass="31544">MTYRLIEGDPDPSSVRRITFVPFLPDGRCAARPGPELLTATVNEGDHYLLDTCLTVPVDALAYRPQRVHPFAADGDHLYVWLDGDRTGDGPTASADDFPVVRDGLASFREQSDDGYYADNVRLLEPAYLRGATPQAGSGFDGDADRWRARREQIVDHLHRDGTFLDVGCANGLLMESIHAWAAERGRTIEPYGIDLAPRLVGLARARLPHWSDRIEHANAIDYRPQNGRRFTFVHVLPEAVPARRRPDLFRHLLTLVEPGGRLLISRYGDSPTTSTITPGASGSP</sequence>
<dbReference type="GO" id="GO:0008168">
    <property type="term" value="F:methyltransferase activity"/>
    <property type="evidence" value="ECO:0007669"/>
    <property type="project" value="UniProtKB-KW"/>
</dbReference>
<keyword evidence="1" id="KW-0808">Transferase</keyword>
<dbReference type="EMBL" id="JAMYJR010000002">
    <property type="protein sequence ID" value="MCO8269447.1"/>
    <property type="molecule type" value="Genomic_DNA"/>
</dbReference>
<dbReference type="Gene3D" id="3.40.50.150">
    <property type="entry name" value="Vaccinia Virus protein VP39"/>
    <property type="match status" value="1"/>
</dbReference>
<reference evidence="1 2" key="1">
    <citation type="submission" date="2022-06" db="EMBL/GenBank/DDBJ databases">
        <title>New Species of the Genus Actinoplanes, ActinopZanes ferrugineus.</title>
        <authorList>
            <person name="Ding P."/>
        </authorList>
    </citation>
    <scope>NUCLEOTIDE SEQUENCE [LARGE SCALE GENOMIC DNA]</scope>
    <source>
        <strain evidence="1 2">TRM88003</strain>
    </source>
</reference>
<dbReference type="CDD" id="cd02440">
    <property type="entry name" value="AdoMet_MTases"/>
    <property type="match status" value="1"/>
</dbReference>
<name>A0ABT1DF55_9ACTN</name>
<comment type="caution">
    <text evidence="1">The sequence shown here is derived from an EMBL/GenBank/DDBJ whole genome shotgun (WGS) entry which is preliminary data.</text>
</comment>
<evidence type="ECO:0000313" key="2">
    <source>
        <dbReference type="Proteomes" id="UP001523369"/>
    </source>
</evidence>
<gene>
    <name evidence="1" type="ORF">M1L60_02445</name>
</gene>